<evidence type="ECO:0000313" key="9">
    <source>
        <dbReference type="EMBL" id="CAI8041396.1"/>
    </source>
</evidence>
<dbReference type="Gene3D" id="3.40.50.300">
    <property type="entry name" value="P-loop containing nucleotide triphosphate hydrolases"/>
    <property type="match status" value="2"/>
</dbReference>
<protein>
    <submittedName>
        <fullName evidence="9">NFX1-type zinc finger-containing protein 1</fullName>
    </submittedName>
</protein>
<keyword evidence="3" id="KW-0479">Metal-binding</keyword>
<sequence length="1101" mass="127852">MLETFPQPAILATIKAFNRSGKDVKKLEKDCVELGQQFDLARDQLLSRTTPTNTSAEDEDNKEPPESFTTISIIPQNEDLVGGHKPFLRPNKVKGPYKGWDHYLDVQFRLLREDFIAPLREGINEHSSEHQSRGIRFREGPIFFATVVKRDTKQLEEGRLIVKFEGNTSGFNIDPDDEYTMVESTAYFEAYRHVLLALQHASLLKDTMPFKRYIVDCKLHDPSPPLYIRRYNAPGFNLAKVLKCEEADNINVTDEKMDVISPEHYMQISQGMVTEPGRELEVWLDLWKPTEYHEYDDFNDEDEEYEHMHTYESPPRDEVNLEEEMVVVDEEATILQEERIIEGEEVLIHYDIFQQLPKKNQRKRKRGSQAWNTVQISEKEREKRIQNGFRYKPMRRRQTEEIEDVRLLKNKQRWKMYHYWVQEYLRVIKQELEGPAEAYNKACSDYSQMKQEIDCHVARGADIIGMTTTGAAKYHHILNNIHPKIVIIEEAAEVFESHVITSLPPSVQQLILIGDHKQLRPKPNHYELEKKYNLDVSLFQRLIENGIPHVTLTVQHRMRPDIASLIHPAIYPELQNGPRAIKHGQHKIAGVGHNLFFIHHENEEERQNPNESLSHKNIHEAAFMVALCRYLIKQGYKPTQITLLTMYRGQLLEMRSRMKRIEFEGVRVAAVDDFQAECPPCTAKCSNYCPHSKCPKNCYEPCDPCAEPCQWNCDHLKCTKKCGELCNRPRCDMPCLERLECGHQCIGLCGDKCPKLCRVCDNDMVTEIFFGTEDEPDARFVQLQDCKHVFEYTGLDQWMDREESEEIQFKKCPRCSTLMRTSLRYYNEVKKVHNHFEEIKKKQLQMSNIGQVLITKLRELKSKGGKCVEVTADVKRIESLLSPGTRPRYILPHCLNAIQNQMVILPTIITMYNELTQVKQKSWQLIDCNITVGTLNQELRCVQKFLMQKSLTDQQLSDIQCEIQRLNCVIRLFSIHSLLKERNCDVTPEDKESLEVSVSQVYCSGTKGTAKMSEYLAEVTNSLNTRFKKEYKLEGLTDAERIEIVNAIGLSKGRWFKCPNGHYYCIGECGGAMEVAKCSECDAKSEELTTLFLQITFLHQR</sequence>
<proteinExistence type="predicted"/>
<gene>
    <name evidence="9" type="ORF">GBAR_LOCUS23022</name>
</gene>
<dbReference type="EMBL" id="CASHTH010003185">
    <property type="protein sequence ID" value="CAI8041396.1"/>
    <property type="molecule type" value="Genomic_DNA"/>
</dbReference>
<comment type="caution">
    <text evidence="9">The sequence shown here is derived from an EMBL/GenBank/DDBJ whole genome shotgun (WGS) entry which is preliminary data.</text>
</comment>
<dbReference type="InterPro" id="IPR045055">
    <property type="entry name" value="DNA2/NAM7-like"/>
</dbReference>
<evidence type="ECO:0000256" key="4">
    <source>
        <dbReference type="ARBA" id="ARBA00022771"/>
    </source>
</evidence>
<dbReference type="GO" id="GO:0031380">
    <property type="term" value="C:nuclear RNA-directed RNA polymerase complex"/>
    <property type="evidence" value="ECO:0007669"/>
    <property type="project" value="TreeGrafter"/>
</dbReference>
<dbReference type="Pfam" id="PF25396">
    <property type="entry name" value="ZNFX1"/>
    <property type="match status" value="1"/>
</dbReference>
<accession>A0AA35X6I0</accession>
<dbReference type="PANTHER" id="PTHR10887">
    <property type="entry name" value="DNA2/NAM7 HELICASE FAMILY"/>
    <property type="match status" value="1"/>
</dbReference>
<dbReference type="InterPro" id="IPR041679">
    <property type="entry name" value="DNA2/NAM7-like_C"/>
</dbReference>
<feature type="region of interest" description="Disordered" evidence="7">
    <location>
        <begin position="43"/>
        <end position="67"/>
    </location>
</feature>
<dbReference type="SUPFAM" id="SSF52540">
    <property type="entry name" value="P-loop containing nucleoside triphosphate hydrolases"/>
    <property type="match status" value="1"/>
</dbReference>
<dbReference type="InterPro" id="IPR027417">
    <property type="entry name" value="P-loop_NTPase"/>
</dbReference>
<evidence type="ECO:0000259" key="8">
    <source>
        <dbReference type="PROSITE" id="PS51981"/>
    </source>
</evidence>
<organism evidence="9 10">
    <name type="scientific">Geodia barretti</name>
    <name type="common">Barrett's horny sponge</name>
    <dbReference type="NCBI Taxonomy" id="519541"/>
    <lineage>
        <taxon>Eukaryota</taxon>
        <taxon>Metazoa</taxon>
        <taxon>Porifera</taxon>
        <taxon>Demospongiae</taxon>
        <taxon>Heteroscleromorpha</taxon>
        <taxon>Tetractinellida</taxon>
        <taxon>Astrophorina</taxon>
        <taxon>Geodiidae</taxon>
        <taxon>Geodia</taxon>
    </lineage>
</organism>
<dbReference type="CDD" id="cd18808">
    <property type="entry name" value="SF1_C_Upf1"/>
    <property type="match status" value="1"/>
</dbReference>
<evidence type="ECO:0000256" key="6">
    <source>
        <dbReference type="ARBA" id="ARBA00022859"/>
    </source>
</evidence>
<evidence type="ECO:0000256" key="2">
    <source>
        <dbReference type="ARBA" id="ARBA00022490"/>
    </source>
</evidence>
<keyword evidence="2" id="KW-0963">Cytoplasm</keyword>
<keyword evidence="10" id="KW-1185">Reference proteome</keyword>
<keyword evidence="4" id="KW-0863">Zinc-finger</keyword>
<reference evidence="9" key="1">
    <citation type="submission" date="2023-03" db="EMBL/GenBank/DDBJ databases">
        <authorList>
            <person name="Steffen K."/>
            <person name="Cardenas P."/>
        </authorList>
    </citation>
    <scope>NUCLEOTIDE SEQUENCE</scope>
</reference>
<dbReference type="AlphaFoldDB" id="A0AA35X6I0"/>
<keyword evidence="6" id="KW-0391">Immunity</keyword>
<dbReference type="CDD" id="cd17936">
    <property type="entry name" value="EEXXEc_NFX1"/>
    <property type="match status" value="1"/>
</dbReference>
<dbReference type="GO" id="GO:0004386">
    <property type="term" value="F:helicase activity"/>
    <property type="evidence" value="ECO:0007669"/>
    <property type="project" value="InterPro"/>
</dbReference>
<evidence type="ECO:0000256" key="3">
    <source>
        <dbReference type="ARBA" id="ARBA00022723"/>
    </source>
</evidence>
<dbReference type="Pfam" id="PF13087">
    <property type="entry name" value="AAA_12"/>
    <property type="match status" value="1"/>
</dbReference>
<dbReference type="GO" id="GO:0008270">
    <property type="term" value="F:zinc ion binding"/>
    <property type="evidence" value="ECO:0007669"/>
    <property type="project" value="UniProtKB-KW"/>
</dbReference>
<keyword evidence="5" id="KW-0862">Zinc</keyword>
<dbReference type="PANTHER" id="PTHR10887:SF341">
    <property type="entry name" value="NFX1-TYPE ZINC FINGER-CONTAINING PROTEIN 1"/>
    <property type="match status" value="1"/>
</dbReference>
<dbReference type="Pfam" id="PF20173">
    <property type="entry name" value="ZnF_RZ-type"/>
    <property type="match status" value="1"/>
</dbReference>
<dbReference type="Pfam" id="PF13086">
    <property type="entry name" value="AAA_11"/>
    <property type="match status" value="1"/>
</dbReference>
<dbReference type="GO" id="GO:0031048">
    <property type="term" value="P:regulatory ncRNA-mediated heterochromatin formation"/>
    <property type="evidence" value="ECO:0007669"/>
    <property type="project" value="TreeGrafter"/>
</dbReference>
<evidence type="ECO:0000313" key="10">
    <source>
        <dbReference type="Proteomes" id="UP001174909"/>
    </source>
</evidence>
<dbReference type="InterPro" id="IPR057373">
    <property type="entry name" value="ZNFX1"/>
</dbReference>
<comment type="subcellular location">
    <subcellularLocation>
        <location evidence="1">Cytoplasm</location>
    </subcellularLocation>
</comment>
<dbReference type="InterPro" id="IPR047187">
    <property type="entry name" value="SF1_C_Upf1"/>
</dbReference>
<evidence type="ECO:0000256" key="7">
    <source>
        <dbReference type="SAM" id="MobiDB-lite"/>
    </source>
</evidence>
<feature type="compositionally biased region" description="Polar residues" evidence="7">
    <location>
        <begin position="46"/>
        <end position="55"/>
    </location>
</feature>
<dbReference type="InterPro" id="IPR041677">
    <property type="entry name" value="DNA2/NAM7_AAA_11"/>
</dbReference>
<name>A0AA35X6I0_GEOBA</name>
<dbReference type="Proteomes" id="UP001174909">
    <property type="component" value="Unassembled WGS sequence"/>
</dbReference>
<dbReference type="PROSITE" id="PS51981">
    <property type="entry name" value="ZF_RZ"/>
    <property type="match status" value="1"/>
</dbReference>
<evidence type="ECO:0000256" key="5">
    <source>
        <dbReference type="ARBA" id="ARBA00022833"/>
    </source>
</evidence>
<evidence type="ECO:0000256" key="1">
    <source>
        <dbReference type="ARBA" id="ARBA00004496"/>
    </source>
</evidence>
<dbReference type="GO" id="GO:0002376">
    <property type="term" value="P:immune system process"/>
    <property type="evidence" value="ECO:0007669"/>
    <property type="project" value="UniProtKB-KW"/>
</dbReference>
<feature type="domain" description="RZ-type" evidence="8">
    <location>
        <begin position="1036"/>
        <end position="1101"/>
    </location>
</feature>
<dbReference type="GO" id="GO:0005737">
    <property type="term" value="C:cytoplasm"/>
    <property type="evidence" value="ECO:0007669"/>
    <property type="project" value="UniProtKB-SubCell"/>
</dbReference>
<dbReference type="InterPro" id="IPR046439">
    <property type="entry name" value="ZF_RZ_dom"/>
</dbReference>